<dbReference type="EMBL" id="NHTK01001190">
    <property type="protein sequence ID" value="PPR02089.1"/>
    <property type="molecule type" value="Genomic_DNA"/>
</dbReference>
<evidence type="ECO:0000313" key="3">
    <source>
        <dbReference type="Proteomes" id="UP000284842"/>
    </source>
</evidence>
<dbReference type="PANTHER" id="PTHR40124:SF1">
    <property type="entry name" value="DISAGGREGATASE RELATED REPEAT PROTEIN"/>
    <property type="match status" value="1"/>
</dbReference>
<dbReference type="Pfam" id="PF21294">
    <property type="entry name" value="Polysacc_lyase_14"/>
    <property type="match status" value="1"/>
</dbReference>
<proteinExistence type="predicted"/>
<sequence>MAHSLIPVPEFSCGFTSSESLVLYFPELTVTTLADKVLQVHKSASRTPHPLVEPPPPSCISPIPPPFPPPRKAWEAFYPEGSINPSARIPGGFGFYLKGPDQFSLELGAATEAVFSYRMMLQGEWDWVKGGKLPGVYGGIGDLAYGCTGGRKENRCQCFNIRPMWRKDSIAELYTYLPLTSCNAKQLGAVPPLSMQNPDYGFSVGRGAFNLEAAVGNWVAIAFRIKLNDIGSENGELQLWVDGVSVISIDGLCFRESDESKIKGMHFQTFFGGHSEEWASPKDQRAWFADVTGVIVR</sequence>
<dbReference type="InParanoid" id="A0A409YGE1"/>
<evidence type="ECO:0000259" key="1">
    <source>
        <dbReference type="Pfam" id="PF21294"/>
    </source>
</evidence>
<evidence type="ECO:0000313" key="2">
    <source>
        <dbReference type="EMBL" id="PPR02089.1"/>
    </source>
</evidence>
<protein>
    <recommendedName>
        <fullName evidence="1">Polysaccharide lyase 14 domain-containing protein</fullName>
    </recommendedName>
</protein>
<organism evidence="2 3">
    <name type="scientific">Panaeolus cyanescens</name>
    <dbReference type="NCBI Taxonomy" id="181874"/>
    <lineage>
        <taxon>Eukaryota</taxon>
        <taxon>Fungi</taxon>
        <taxon>Dikarya</taxon>
        <taxon>Basidiomycota</taxon>
        <taxon>Agaricomycotina</taxon>
        <taxon>Agaricomycetes</taxon>
        <taxon>Agaricomycetidae</taxon>
        <taxon>Agaricales</taxon>
        <taxon>Agaricineae</taxon>
        <taxon>Galeropsidaceae</taxon>
        <taxon>Panaeolus</taxon>
    </lineage>
</organism>
<dbReference type="OrthoDB" id="3337916at2759"/>
<keyword evidence="3" id="KW-1185">Reference proteome</keyword>
<gene>
    <name evidence="2" type="ORF">CVT24_011223</name>
</gene>
<name>A0A409YGE1_9AGAR</name>
<dbReference type="AlphaFoldDB" id="A0A409YGE1"/>
<dbReference type="InterPro" id="IPR048958">
    <property type="entry name" value="Polysacc_lyase_14"/>
</dbReference>
<accession>A0A409YGE1</accession>
<dbReference type="Proteomes" id="UP000284842">
    <property type="component" value="Unassembled WGS sequence"/>
</dbReference>
<feature type="domain" description="Polysaccharide lyase 14" evidence="1">
    <location>
        <begin position="72"/>
        <end position="291"/>
    </location>
</feature>
<reference evidence="2 3" key="1">
    <citation type="journal article" date="2018" name="Evol. Lett.">
        <title>Horizontal gene cluster transfer increased hallucinogenic mushroom diversity.</title>
        <authorList>
            <person name="Reynolds H.T."/>
            <person name="Vijayakumar V."/>
            <person name="Gluck-Thaler E."/>
            <person name="Korotkin H.B."/>
            <person name="Matheny P.B."/>
            <person name="Slot J.C."/>
        </authorList>
    </citation>
    <scope>NUCLEOTIDE SEQUENCE [LARGE SCALE GENOMIC DNA]</scope>
    <source>
        <strain evidence="2 3">2629</strain>
    </source>
</reference>
<comment type="caution">
    <text evidence="2">The sequence shown here is derived from an EMBL/GenBank/DDBJ whole genome shotgun (WGS) entry which is preliminary data.</text>
</comment>
<dbReference type="Gene3D" id="2.60.120.200">
    <property type="match status" value="1"/>
</dbReference>
<dbReference type="STRING" id="181874.A0A409YGE1"/>
<dbReference type="PANTHER" id="PTHR40124">
    <property type="match status" value="1"/>
</dbReference>